<gene>
    <name evidence="1" type="ORF">PXEA_LOCUS19568</name>
</gene>
<dbReference type="EMBL" id="CAAALY010078265">
    <property type="protein sequence ID" value="VEL26128.1"/>
    <property type="molecule type" value="Genomic_DNA"/>
</dbReference>
<proteinExistence type="predicted"/>
<dbReference type="AlphaFoldDB" id="A0A3S5A2P1"/>
<evidence type="ECO:0000313" key="2">
    <source>
        <dbReference type="Proteomes" id="UP000784294"/>
    </source>
</evidence>
<organism evidence="1 2">
    <name type="scientific">Protopolystoma xenopodis</name>
    <dbReference type="NCBI Taxonomy" id="117903"/>
    <lineage>
        <taxon>Eukaryota</taxon>
        <taxon>Metazoa</taxon>
        <taxon>Spiralia</taxon>
        <taxon>Lophotrochozoa</taxon>
        <taxon>Platyhelminthes</taxon>
        <taxon>Monogenea</taxon>
        <taxon>Polyopisthocotylea</taxon>
        <taxon>Polystomatidea</taxon>
        <taxon>Polystomatidae</taxon>
        <taxon>Protopolystoma</taxon>
    </lineage>
</organism>
<name>A0A3S5A2P1_9PLAT</name>
<protein>
    <submittedName>
        <fullName evidence="1">Uncharacterized protein</fullName>
    </submittedName>
</protein>
<reference evidence="1" key="1">
    <citation type="submission" date="2018-11" db="EMBL/GenBank/DDBJ databases">
        <authorList>
            <consortium name="Pathogen Informatics"/>
        </authorList>
    </citation>
    <scope>NUCLEOTIDE SEQUENCE</scope>
</reference>
<evidence type="ECO:0000313" key="1">
    <source>
        <dbReference type="EMBL" id="VEL26128.1"/>
    </source>
</evidence>
<sequence>MILFAISPLPKVVETTAAVEVCLPDSVLVVHFQLRSWIYSIECC</sequence>
<comment type="caution">
    <text evidence="1">The sequence shown here is derived from an EMBL/GenBank/DDBJ whole genome shotgun (WGS) entry which is preliminary data.</text>
</comment>
<keyword evidence="2" id="KW-1185">Reference proteome</keyword>
<accession>A0A3S5A2P1</accession>
<dbReference type="Proteomes" id="UP000784294">
    <property type="component" value="Unassembled WGS sequence"/>
</dbReference>